<name>A0AC35U5N2_9BILA</name>
<accession>A0AC35U5N2</accession>
<evidence type="ECO:0000313" key="1">
    <source>
        <dbReference type="Proteomes" id="UP000095286"/>
    </source>
</evidence>
<dbReference type="WBParaSite" id="RSKR_0000756300.1">
    <property type="protein sequence ID" value="RSKR_0000756300.1"/>
    <property type="gene ID" value="RSKR_0000756300"/>
</dbReference>
<reference evidence="2" key="1">
    <citation type="submission" date="2016-11" db="UniProtKB">
        <authorList>
            <consortium name="WormBaseParasite"/>
        </authorList>
    </citation>
    <scope>IDENTIFICATION</scope>
    <source>
        <strain evidence="2">KR3021</strain>
    </source>
</reference>
<protein>
    <submittedName>
        <fullName evidence="2">DUF148 domain-containing protein</fullName>
    </submittedName>
</protein>
<sequence>MRLIVLCITSIISLSSYSLAVLGNRNCGLPSDYSNFPHYIQEQLNVIWKGYIATFNCDEKVKLTDDVIRIHNDIEKHLSKNKKAVAFGEKNTSLQEEVVPQIQTQPPPMSLQKPQPQEFGIKSHELRNDKEFLEVKKDIPGIKAGYKIQPAHSYVHGNSNNYHSNSPPYQTAFGDDEDAPGPYLNTDQATFLKYVNSEVKDMFLRLFFDVNIPSEGLRDHKLHMLAVSMLDSKTLTMFDTWAVARRKALKDLEAHTPKKLKLA</sequence>
<proteinExistence type="predicted"/>
<dbReference type="Proteomes" id="UP000095286">
    <property type="component" value="Unplaced"/>
</dbReference>
<organism evidence="1 2">
    <name type="scientific">Rhabditophanes sp. KR3021</name>
    <dbReference type="NCBI Taxonomy" id="114890"/>
    <lineage>
        <taxon>Eukaryota</taxon>
        <taxon>Metazoa</taxon>
        <taxon>Ecdysozoa</taxon>
        <taxon>Nematoda</taxon>
        <taxon>Chromadorea</taxon>
        <taxon>Rhabditida</taxon>
        <taxon>Tylenchina</taxon>
        <taxon>Panagrolaimomorpha</taxon>
        <taxon>Strongyloidoidea</taxon>
        <taxon>Alloionematidae</taxon>
        <taxon>Rhabditophanes</taxon>
    </lineage>
</organism>
<evidence type="ECO:0000313" key="2">
    <source>
        <dbReference type="WBParaSite" id="RSKR_0000756300.1"/>
    </source>
</evidence>